<proteinExistence type="predicted"/>
<comment type="caution">
    <text evidence="1">The sequence shown here is derived from an EMBL/GenBank/DDBJ whole genome shotgun (WGS) entry which is preliminary data.</text>
</comment>
<accession>A0A645I2Q8</accession>
<dbReference type="AlphaFoldDB" id="A0A645I2Q8"/>
<protein>
    <submittedName>
        <fullName evidence="1">Uncharacterized protein</fullName>
    </submittedName>
</protein>
<name>A0A645I2Q8_9ZZZZ</name>
<sequence>MLAAHRVFGGRAGIARGGTEDVDRLTALVEHVLEQVAEQLHRHVLEGERRPVGQFLRIQPVFQLGQRRDLSSIATVAGVAIDLRRIGLGDQRLQVGSRDIGDELGQDFVG</sequence>
<dbReference type="EMBL" id="VSSQ01099074">
    <property type="protein sequence ID" value="MPN41793.1"/>
    <property type="molecule type" value="Genomic_DNA"/>
</dbReference>
<evidence type="ECO:0000313" key="1">
    <source>
        <dbReference type="EMBL" id="MPN41793.1"/>
    </source>
</evidence>
<organism evidence="1">
    <name type="scientific">bioreactor metagenome</name>
    <dbReference type="NCBI Taxonomy" id="1076179"/>
    <lineage>
        <taxon>unclassified sequences</taxon>
        <taxon>metagenomes</taxon>
        <taxon>ecological metagenomes</taxon>
    </lineage>
</organism>
<gene>
    <name evidence="1" type="ORF">SDC9_189348</name>
</gene>
<reference evidence="1" key="1">
    <citation type="submission" date="2019-08" db="EMBL/GenBank/DDBJ databases">
        <authorList>
            <person name="Kucharzyk K."/>
            <person name="Murdoch R.W."/>
            <person name="Higgins S."/>
            <person name="Loffler F."/>
        </authorList>
    </citation>
    <scope>NUCLEOTIDE SEQUENCE</scope>
</reference>